<name>A0A1V0AFJ3_9ACTN</name>
<protein>
    <recommendedName>
        <fullName evidence="3">Bacterial Ig-like domain-containing protein</fullName>
    </recommendedName>
</protein>
<gene>
    <name evidence="1" type="ORF">BKM31_52585</name>
</gene>
<proteinExistence type="predicted"/>
<dbReference type="AlphaFoldDB" id="A0A1V0AFJ3"/>
<evidence type="ECO:0000313" key="1">
    <source>
        <dbReference type="EMBL" id="AQZ68966.1"/>
    </source>
</evidence>
<reference evidence="2" key="1">
    <citation type="journal article" date="2017" name="Med. Chem. Commun.">
        <title>Nonomuraea sp. ATCC 55076 harbours the largest actinomycete chromosome to date and the kistamicin biosynthetic gene cluster.</title>
        <authorList>
            <person name="Nazari B."/>
            <person name="Forneris C.C."/>
            <person name="Gibson M.I."/>
            <person name="Moon K."/>
            <person name="Schramma K.R."/>
            <person name="Seyedsayamdost M.R."/>
        </authorList>
    </citation>
    <scope>NUCLEOTIDE SEQUENCE [LARGE SCALE GENOMIC DNA]</scope>
    <source>
        <strain evidence="2">ATCC 55076</strain>
    </source>
</reference>
<evidence type="ECO:0008006" key="3">
    <source>
        <dbReference type="Google" id="ProtNLM"/>
    </source>
</evidence>
<dbReference type="SUPFAM" id="SSF50969">
    <property type="entry name" value="YVTN repeat-like/Quinoprotein amine dehydrogenase"/>
    <property type="match status" value="1"/>
</dbReference>
<sequence length="532" mass="54620">MITTLAPAAAADSTTDLGVSLSVTSKSGDVAVGGGKVFVSAENQIVVTDTAGVLSGAIAGLSGAQGLAMRPDGTRLYAALRGLNEVVEIDTATLAITRRIALPSNPCPSYLALSGDRLWVGYGCQHMYNGGVLGVDLSAAVPAPVEFGPNTSYAPILAAAGDTLVFGDPGVMPTDLLVYDVGGASPTSRGVISGSANGELSNLLDLAITGDGSKVVSSFGSPNRFDVWDTTSLTRTRTYGEESASHGSWRAVAISPDGEHVAGGSWRGSVDLTLFDTGTGATTYTTANPVGDVVQGSLAFSGDDVFSVLRASRDGRLHLWRAEDTTLSGSTLTLTPPDWSIVSKPLTMTGRLTLSGEPAPGPQQLVVTRRPDHGAATTLPAVTTAADGTFTFTDTSTAGGGTTWEVRWNGDSDHRAATASAFIWTRFPASLTLTGPAEGLVGSPLRLTGTLTTDGHAAAAGTWVSVQRTLTQDGNTVTTDLPGVATADDGSFAFTDTPAEAGRYRYVVQWGDTSFEPAEAGHEVTVQEDTGV</sequence>
<organism evidence="1 2">
    <name type="scientific">[Actinomadura] parvosata subsp. kistnae</name>
    <dbReference type="NCBI Taxonomy" id="1909395"/>
    <lineage>
        <taxon>Bacteria</taxon>
        <taxon>Bacillati</taxon>
        <taxon>Actinomycetota</taxon>
        <taxon>Actinomycetes</taxon>
        <taxon>Streptosporangiales</taxon>
        <taxon>Streptosporangiaceae</taxon>
        <taxon>Nonomuraea</taxon>
    </lineage>
</organism>
<dbReference type="PANTHER" id="PTHR47197">
    <property type="entry name" value="PROTEIN NIRF"/>
    <property type="match status" value="1"/>
</dbReference>
<dbReference type="KEGG" id="noa:BKM31_52585"/>
<dbReference type="InterPro" id="IPR015943">
    <property type="entry name" value="WD40/YVTN_repeat-like_dom_sf"/>
</dbReference>
<dbReference type="EMBL" id="CP017717">
    <property type="protein sequence ID" value="AQZ68966.1"/>
    <property type="molecule type" value="Genomic_DNA"/>
</dbReference>
<dbReference type="STRING" id="1909395.BKM31_52585"/>
<dbReference type="Proteomes" id="UP000190797">
    <property type="component" value="Chromosome"/>
</dbReference>
<accession>A0A1V0AFJ3</accession>
<keyword evidence="2" id="KW-1185">Reference proteome</keyword>
<evidence type="ECO:0000313" key="2">
    <source>
        <dbReference type="Proteomes" id="UP000190797"/>
    </source>
</evidence>
<dbReference type="InterPro" id="IPR011044">
    <property type="entry name" value="Quino_amine_DH_bsu"/>
</dbReference>
<dbReference type="PANTHER" id="PTHR47197:SF3">
    <property type="entry name" value="DIHYDRO-HEME D1 DEHYDROGENASE"/>
    <property type="match status" value="1"/>
</dbReference>
<dbReference type="Gene3D" id="2.130.10.10">
    <property type="entry name" value="YVTN repeat-like/Quinoprotein amine dehydrogenase"/>
    <property type="match status" value="2"/>
</dbReference>
<dbReference type="InterPro" id="IPR051200">
    <property type="entry name" value="Host-pathogen_enzymatic-act"/>
</dbReference>